<organism evidence="1 2">
    <name type="scientific">Athelia psychrophila</name>
    <dbReference type="NCBI Taxonomy" id="1759441"/>
    <lineage>
        <taxon>Eukaryota</taxon>
        <taxon>Fungi</taxon>
        <taxon>Dikarya</taxon>
        <taxon>Basidiomycota</taxon>
        <taxon>Agaricomycotina</taxon>
        <taxon>Agaricomycetes</taxon>
        <taxon>Agaricomycetidae</taxon>
        <taxon>Atheliales</taxon>
        <taxon>Atheliaceae</taxon>
        <taxon>Athelia</taxon>
    </lineage>
</organism>
<accession>A0A166FWK0</accession>
<keyword evidence="2" id="KW-1185">Reference proteome</keyword>
<evidence type="ECO:0000313" key="1">
    <source>
        <dbReference type="EMBL" id="KZP17239.1"/>
    </source>
</evidence>
<dbReference type="OrthoDB" id="3033641at2759"/>
<gene>
    <name evidence="1" type="ORF">FIBSPDRAFT_957262</name>
</gene>
<dbReference type="EMBL" id="KV417584">
    <property type="protein sequence ID" value="KZP17239.1"/>
    <property type="molecule type" value="Genomic_DNA"/>
</dbReference>
<sequence>MIIGISATCIELELEATAFDVLDKRHRCRIAKNVRSHSGHRRLAQRLCRSAALEAHRGFSIHRSSHTKHSSAHLQTGVSIRYRARAKKQQKPQVEKDEIHLLATSGKNEATISGMKDRLLDFSVQIRQMPNDHDF</sequence>
<dbReference type="Proteomes" id="UP000076532">
    <property type="component" value="Unassembled WGS sequence"/>
</dbReference>
<dbReference type="AlphaFoldDB" id="A0A166FWK0"/>
<evidence type="ECO:0000313" key="2">
    <source>
        <dbReference type="Proteomes" id="UP000076532"/>
    </source>
</evidence>
<name>A0A166FWK0_9AGAM</name>
<proteinExistence type="predicted"/>
<protein>
    <submittedName>
        <fullName evidence="1">Uncharacterized protein</fullName>
    </submittedName>
</protein>
<reference evidence="1 2" key="1">
    <citation type="journal article" date="2016" name="Mol. Biol. Evol.">
        <title>Comparative Genomics of Early-Diverging Mushroom-Forming Fungi Provides Insights into the Origins of Lignocellulose Decay Capabilities.</title>
        <authorList>
            <person name="Nagy L.G."/>
            <person name="Riley R."/>
            <person name="Tritt A."/>
            <person name="Adam C."/>
            <person name="Daum C."/>
            <person name="Floudas D."/>
            <person name="Sun H."/>
            <person name="Yadav J.S."/>
            <person name="Pangilinan J."/>
            <person name="Larsson K.H."/>
            <person name="Matsuura K."/>
            <person name="Barry K."/>
            <person name="Labutti K."/>
            <person name="Kuo R."/>
            <person name="Ohm R.A."/>
            <person name="Bhattacharya S.S."/>
            <person name="Shirouzu T."/>
            <person name="Yoshinaga Y."/>
            <person name="Martin F.M."/>
            <person name="Grigoriev I.V."/>
            <person name="Hibbett D.S."/>
        </authorList>
    </citation>
    <scope>NUCLEOTIDE SEQUENCE [LARGE SCALE GENOMIC DNA]</scope>
    <source>
        <strain evidence="1 2">CBS 109695</strain>
    </source>
</reference>